<keyword evidence="4 13" id="KW-0645">Protease</keyword>
<dbReference type="EC" id="3.4.24.-" evidence="11"/>
<reference evidence="13 14" key="1">
    <citation type="journal article" date="2016" name="Genome Announc.">
        <title>First Complete Genome Sequence of a Subdivision 6 Acidobacterium Strain.</title>
        <authorList>
            <person name="Huang S."/>
            <person name="Vieira S."/>
            <person name="Bunk B."/>
            <person name="Riedel T."/>
            <person name="Sproer C."/>
            <person name="Overmann J."/>
        </authorList>
    </citation>
    <scope>NUCLEOTIDE SEQUENCE [LARGE SCALE GENOMIC DNA]</scope>
    <source>
        <strain evidence="14">DSM 100886 HEG_-6_39</strain>
    </source>
</reference>
<dbReference type="EMBL" id="CP015136">
    <property type="protein sequence ID" value="AMY07501.1"/>
    <property type="molecule type" value="Genomic_DNA"/>
</dbReference>
<keyword evidence="14" id="KW-1185">Reference proteome</keyword>
<evidence type="ECO:0000256" key="10">
    <source>
        <dbReference type="ARBA" id="ARBA00023136"/>
    </source>
</evidence>
<evidence type="ECO:0000313" key="13">
    <source>
        <dbReference type="EMBL" id="AMY07501.1"/>
    </source>
</evidence>
<evidence type="ECO:0000256" key="7">
    <source>
        <dbReference type="ARBA" id="ARBA00022833"/>
    </source>
</evidence>
<evidence type="ECO:0000256" key="1">
    <source>
        <dbReference type="ARBA" id="ARBA00001947"/>
    </source>
</evidence>
<dbReference type="GO" id="GO:0006508">
    <property type="term" value="P:proteolysis"/>
    <property type="evidence" value="ECO:0007669"/>
    <property type="project" value="UniProtKB-KW"/>
</dbReference>
<dbReference type="STRING" id="1855912.LuPra_00674"/>
<evidence type="ECO:0000256" key="5">
    <source>
        <dbReference type="ARBA" id="ARBA00022692"/>
    </source>
</evidence>
<sequence>MTNLWAFLFVLGVLVFVHELGHFLLARWNGVRVLTFSLGFGPKLLKVTRGGTEYCISVVPLGGYVKMAGETPDDPRQGAPDEFLSKTKWQRFQILIAGPLMNLLLAVVLMTFVIWNGATEPAFEQRTPVVGRVLPGSPAEKAGIKQGDVIVAFADKDVATWQGLQMRVVPRANREVPIVVRRGGQRQQFSIVPEAQTKYEIGDLGIAPSVHPEIAQVFAGSNAAEVGLRVKDVIVSFNGADTTGFTLQQMISEIGKRAGQPVTLGILRGGQRLDVQATPRDQGGVGRLGISLSPFETVTITPGFVQAMGMSLRQNWEWTAMIGEMLAGFFTAETSPRQLMGPLGIAEVAGGAAAVGWAALFGTMAMVSLNLGLLNLMPIPILDGGHITILAIEGLARRDFSMRVKERMLMAGFAVLMLLMVTVIYNDLRRVEWLSRLLSRS</sequence>
<keyword evidence="11" id="KW-0479">Metal-binding</keyword>
<keyword evidence="6 11" id="KW-0378">Hydrolase</keyword>
<evidence type="ECO:0000256" key="9">
    <source>
        <dbReference type="ARBA" id="ARBA00023049"/>
    </source>
</evidence>
<dbReference type="CDD" id="cd23081">
    <property type="entry name" value="cpPDZ_EcRseP-like"/>
    <property type="match status" value="1"/>
</dbReference>
<dbReference type="AlphaFoldDB" id="A0A143PG57"/>
<feature type="transmembrane region" description="Helical" evidence="11">
    <location>
        <begin position="408"/>
        <end position="425"/>
    </location>
</feature>
<name>A0A143PG57_LUTPR</name>
<dbReference type="InterPro" id="IPR008915">
    <property type="entry name" value="Peptidase_M50"/>
</dbReference>
<keyword evidence="10 11" id="KW-0472">Membrane</keyword>
<dbReference type="PANTHER" id="PTHR42837:SF2">
    <property type="entry name" value="MEMBRANE METALLOPROTEASE ARASP2, CHLOROPLASTIC-RELATED"/>
    <property type="match status" value="1"/>
</dbReference>
<accession>A0A143PG57</accession>
<reference evidence="14" key="2">
    <citation type="submission" date="2016-04" db="EMBL/GenBank/DDBJ databases">
        <title>First Complete Genome Sequence of a Subdivision 6 Acidobacterium.</title>
        <authorList>
            <person name="Huang S."/>
            <person name="Vieira S."/>
            <person name="Bunk B."/>
            <person name="Riedel T."/>
            <person name="Sproeer C."/>
            <person name="Overmann J."/>
        </authorList>
    </citation>
    <scope>NUCLEOTIDE SEQUENCE [LARGE SCALE GENOMIC DNA]</scope>
    <source>
        <strain evidence="14">DSM 100886 HEG_-6_39</strain>
    </source>
</reference>
<dbReference type="RefSeq" id="WP_157898678.1">
    <property type="nucleotide sequence ID" value="NZ_CP015136.1"/>
</dbReference>
<dbReference type="GO" id="GO:0016020">
    <property type="term" value="C:membrane"/>
    <property type="evidence" value="ECO:0007669"/>
    <property type="project" value="UniProtKB-SubCell"/>
</dbReference>
<comment type="subcellular location">
    <subcellularLocation>
        <location evidence="2">Membrane</location>
        <topology evidence="2">Multi-pass membrane protein</topology>
    </subcellularLocation>
</comment>
<dbReference type="GO" id="GO:0046872">
    <property type="term" value="F:metal ion binding"/>
    <property type="evidence" value="ECO:0007669"/>
    <property type="project" value="UniProtKB-KW"/>
</dbReference>
<dbReference type="OrthoDB" id="9782003at2"/>
<gene>
    <name evidence="13" type="primary">rseP</name>
    <name evidence="13" type="ORF">LuPra_00674</name>
</gene>
<dbReference type="PANTHER" id="PTHR42837">
    <property type="entry name" value="REGULATOR OF SIGMA-E PROTEASE RSEP"/>
    <property type="match status" value="1"/>
</dbReference>
<dbReference type="Pfam" id="PF02163">
    <property type="entry name" value="Peptidase_M50"/>
    <property type="match status" value="1"/>
</dbReference>
<feature type="domain" description="PDZ" evidence="12">
    <location>
        <begin position="202"/>
        <end position="270"/>
    </location>
</feature>
<evidence type="ECO:0000313" key="14">
    <source>
        <dbReference type="Proteomes" id="UP000076079"/>
    </source>
</evidence>
<dbReference type="Pfam" id="PF17820">
    <property type="entry name" value="PDZ_6"/>
    <property type="match status" value="1"/>
</dbReference>
<dbReference type="SUPFAM" id="SSF50156">
    <property type="entry name" value="PDZ domain-like"/>
    <property type="match status" value="2"/>
</dbReference>
<evidence type="ECO:0000256" key="2">
    <source>
        <dbReference type="ARBA" id="ARBA00004141"/>
    </source>
</evidence>
<feature type="transmembrane region" description="Helical" evidence="11">
    <location>
        <begin position="6"/>
        <end position="25"/>
    </location>
</feature>
<keyword evidence="7 11" id="KW-0862">Zinc</keyword>
<dbReference type="SMART" id="SM00228">
    <property type="entry name" value="PDZ"/>
    <property type="match status" value="2"/>
</dbReference>
<protein>
    <recommendedName>
        <fullName evidence="11">Zinc metalloprotease</fullName>
        <ecNumber evidence="11">3.4.24.-</ecNumber>
    </recommendedName>
</protein>
<comment type="similarity">
    <text evidence="3 11">Belongs to the peptidase M50B family.</text>
</comment>
<evidence type="ECO:0000256" key="8">
    <source>
        <dbReference type="ARBA" id="ARBA00022989"/>
    </source>
</evidence>
<dbReference type="CDD" id="cd06163">
    <property type="entry name" value="S2P-M50_PDZ_RseP-like"/>
    <property type="match status" value="1"/>
</dbReference>
<dbReference type="NCBIfam" id="TIGR00054">
    <property type="entry name" value="RIP metalloprotease RseP"/>
    <property type="match status" value="1"/>
</dbReference>
<proteinExistence type="inferred from homology"/>
<dbReference type="KEGG" id="abac:LuPra_00674"/>
<evidence type="ECO:0000256" key="4">
    <source>
        <dbReference type="ARBA" id="ARBA00022670"/>
    </source>
</evidence>
<dbReference type="InterPro" id="IPR001478">
    <property type="entry name" value="PDZ"/>
</dbReference>
<evidence type="ECO:0000259" key="12">
    <source>
        <dbReference type="PROSITE" id="PS50106"/>
    </source>
</evidence>
<comment type="cofactor">
    <cofactor evidence="1 11">
        <name>Zn(2+)</name>
        <dbReference type="ChEBI" id="CHEBI:29105"/>
    </cofactor>
</comment>
<dbReference type="InterPro" id="IPR036034">
    <property type="entry name" value="PDZ_sf"/>
</dbReference>
<keyword evidence="5 11" id="KW-0812">Transmembrane</keyword>
<feature type="transmembrane region" description="Helical" evidence="11">
    <location>
        <begin position="373"/>
        <end position="396"/>
    </location>
</feature>
<feature type="transmembrane region" description="Helical" evidence="11">
    <location>
        <begin position="94"/>
        <end position="115"/>
    </location>
</feature>
<dbReference type="PATRIC" id="fig|1813736.3.peg.708"/>
<dbReference type="InterPro" id="IPR004387">
    <property type="entry name" value="Pept_M50_Zn"/>
</dbReference>
<keyword evidence="9 11" id="KW-0482">Metalloprotease</keyword>
<dbReference type="InterPro" id="IPR041489">
    <property type="entry name" value="PDZ_6"/>
</dbReference>
<feature type="transmembrane region" description="Helical" evidence="11">
    <location>
        <begin position="344"/>
        <end position="367"/>
    </location>
</feature>
<evidence type="ECO:0000256" key="11">
    <source>
        <dbReference type="RuleBase" id="RU362031"/>
    </source>
</evidence>
<evidence type="ECO:0000256" key="3">
    <source>
        <dbReference type="ARBA" id="ARBA00007931"/>
    </source>
</evidence>
<evidence type="ECO:0000256" key="6">
    <source>
        <dbReference type="ARBA" id="ARBA00022801"/>
    </source>
</evidence>
<dbReference type="PROSITE" id="PS50106">
    <property type="entry name" value="PDZ"/>
    <property type="match status" value="1"/>
</dbReference>
<organism evidence="13 14">
    <name type="scientific">Luteitalea pratensis</name>
    <dbReference type="NCBI Taxonomy" id="1855912"/>
    <lineage>
        <taxon>Bacteria</taxon>
        <taxon>Pseudomonadati</taxon>
        <taxon>Acidobacteriota</taxon>
        <taxon>Vicinamibacteria</taxon>
        <taxon>Vicinamibacterales</taxon>
        <taxon>Vicinamibacteraceae</taxon>
        <taxon>Luteitalea</taxon>
    </lineage>
</organism>
<dbReference type="Gene3D" id="2.30.42.10">
    <property type="match status" value="2"/>
</dbReference>
<keyword evidence="8 11" id="KW-1133">Transmembrane helix</keyword>
<dbReference type="Proteomes" id="UP000076079">
    <property type="component" value="Chromosome"/>
</dbReference>
<dbReference type="GO" id="GO:0004222">
    <property type="term" value="F:metalloendopeptidase activity"/>
    <property type="evidence" value="ECO:0007669"/>
    <property type="project" value="InterPro"/>
</dbReference>